<sequence length="238" mass="26215">MTDDYVQTSTKIKICGMSREEDMEAINTYPPDFCGFVFAPGSRRRVSLSQAGKLSAMRKKGITAVGVFVDAPVDLIGQAADSKVIDMIQLHGHEDESYLTRLRKITTCKIIQAVTIRTLNDIIRARSSSADYILLDNGSGSGQTFQWDLLEKAEKTLGNGIGRKYFLAGGLSPENLTEAISRFHPYAVDISSGVESYLERQGAEPVRVKDPLKIRRCVEIARSSPGQSRNSINKITPL</sequence>
<evidence type="ECO:0000256" key="6">
    <source>
        <dbReference type="ARBA" id="ARBA00022822"/>
    </source>
</evidence>
<organism evidence="11 12">
    <name type="scientific">Scardovia inopinata F0304</name>
    <dbReference type="NCBI Taxonomy" id="641146"/>
    <lineage>
        <taxon>Bacteria</taxon>
        <taxon>Bacillati</taxon>
        <taxon>Actinomycetota</taxon>
        <taxon>Actinomycetes</taxon>
        <taxon>Bifidobacteriales</taxon>
        <taxon>Bifidobacteriaceae</taxon>
        <taxon>Scardovia</taxon>
    </lineage>
</organism>
<protein>
    <recommendedName>
        <fullName evidence="4 9">N-(5'-phosphoribosyl)anthranilate isomerase</fullName>
        <shortName evidence="9">PRAI</shortName>
        <ecNumber evidence="3 9">5.3.1.24</ecNumber>
    </recommendedName>
</protein>
<dbReference type="EMBL" id="ADCX01000012">
    <property type="protein sequence ID" value="EQW13374.1"/>
    <property type="molecule type" value="Genomic_DNA"/>
</dbReference>
<keyword evidence="7 9" id="KW-0057">Aromatic amino acid biosynthesis</keyword>
<dbReference type="CDD" id="cd00405">
    <property type="entry name" value="PRAI"/>
    <property type="match status" value="1"/>
</dbReference>
<keyword evidence="12" id="KW-1185">Reference proteome</keyword>
<evidence type="ECO:0000259" key="10">
    <source>
        <dbReference type="Pfam" id="PF00697"/>
    </source>
</evidence>
<proteinExistence type="inferred from homology"/>
<dbReference type="PANTHER" id="PTHR42894">
    <property type="entry name" value="N-(5'-PHOSPHORIBOSYL)ANTHRANILATE ISOMERASE"/>
    <property type="match status" value="1"/>
</dbReference>
<dbReference type="InterPro" id="IPR001240">
    <property type="entry name" value="PRAI_dom"/>
</dbReference>
<keyword evidence="5 9" id="KW-0028">Amino-acid biosynthesis</keyword>
<evidence type="ECO:0000256" key="9">
    <source>
        <dbReference type="HAMAP-Rule" id="MF_00135"/>
    </source>
</evidence>
<comment type="catalytic activity">
    <reaction evidence="1 9">
        <text>N-(5-phospho-beta-D-ribosyl)anthranilate = 1-(2-carboxyphenylamino)-1-deoxy-D-ribulose 5-phosphate</text>
        <dbReference type="Rhea" id="RHEA:21540"/>
        <dbReference type="ChEBI" id="CHEBI:18277"/>
        <dbReference type="ChEBI" id="CHEBI:58613"/>
        <dbReference type="EC" id="5.3.1.24"/>
    </reaction>
</comment>
<evidence type="ECO:0000256" key="2">
    <source>
        <dbReference type="ARBA" id="ARBA00004664"/>
    </source>
</evidence>
<evidence type="ECO:0000256" key="3">
    <source>
        <dbReference type="ARBA" id="ARBA00012572"/>
    </source>
</evidence>
<comment type="caution">
    <text evidence="11">The sequence shown here is derived from an EMBL/GenBank/DDBJ whole genome shotgun (WGS) entry which is preliminary data.</text>
</comment>
<evidence type="ECO:0000313" key="12">
    <source>
        <dbReference type="Proteomes" id="UP000005777"/>
    </source>
</evidence>
<dbReference type="Proteomes" id="UP000005777">
    <property type="component" value="Unassembled WGS sequence"/>
</dbReference>
<dbReference type="SUPFAM" id="SSF51366">
    <property type="entry name" value="Ribulose-phoshate binding barrel"/>
    <property type="match status" value="1"/>
</dbReference>
<reference evidence="11 12" key="1">
    <citation type="submission" date="2012-01" db="EMBL/GenBank/DDBJ databases">
        <title>The Genome Sequence of Scardovia inopinata F0304.</title>
        <authorList>
            <consortium name="The Broad Institute Genome Sequencing Platform"/>
            <person name="Earl A."/>
            <person name="Ward D."/>
            <person name="Feldgarden M."/>
            <person name="Gevers D."/>
            <person name="Izard J."/>
            <person name="Baranova O.V."/>
            <person name="Blanton J.M."/>
            <person name="Tanner A.C."/>
            <person name="Dewhirst F.E."/>
            <person name="Young S.K."/>
            <person name="Zeng Q."/>
            <person name="Gargeya S."/>
            <person name="Fitzgerald M."/>
            <person name="Haas B."/>
            <person name="Abouelleil A."/>
            <person name="Alvarado L."/>
            <person name="Arachchi H.M."/>
            <person name="Berlin A."/>
            <person name="Chapman S.B."/>
            <person name="Gearin G."/>
            <person name="Goldberg J."/>
            <person name="Griggs A."/>
            <person name="Gujja S."/>
            <person name="Hansen M."/>
            <person name="Heiman D."/>
            <person name="Howarth C."/>
            <person name="Larimer J."/>
            <person name="Lui A."/>
            <person name="MacDonald P.J."/>
            <person name="McCowen C."/>
            <person name="Montmayeur A."/>
            <person name="Murphy C."/>
            <person name="Neiman D."/>
            <person name="Pearson M."/>
            <person name="Priest M."/>
            <person name="Roberts A."/>
            <person name="Saif S."/>
            <person name="Shea T."/>
            <person name="Sisk P."/>
            <person name="Stolte C."/>
            <person name="Sykes S."/>
            <person name="Wortman J."/>
            <person name="Nusbaum C."/>
            <person name="Birren B."/>
        </authorList>
    </citation>
    <scope>NUCLEOTIDE SEQUENCE [LARGE SCALE GENOMIC DNA]</scope>
    <source>
        <strain evidence="11 12">F0304</strain>
    </source>
</reference>
<name>W1MXH6_SCAIO</name>
<evidence type="ECO:0000313" key="11">
    <source>
        <dbReference type="EMBL" id="EQW13374.1"/>
    </source>
</evidence>
<accession>W1MXH6</accession>
<dbReference type="InterPro" id="IPR044643">
    <property type="entry name" value="TrpF_fam"/>
</dbReference>
<dbReference type="HOGENOM" id="CLU_076364_1_0_11"/>
<evidence type="ECO:0000256" key="8">
    <source>
        <dbReference type="ARBA" id="ARBA00023235"/>
    </source>
</evidence>
<dbReference type="GO" id="GO:0004640">
    <property type="term" value="F:phosphoribosylanthranilate isomerase activity"/>
    <property type="evidence" value="ECO:0007669"/>
    <property type="project" value="UniProtKB-UniRule"/>
</dbReference>
<dbReference type="RefSeq" id="WP_048349278.1">
    <property type="nucleotide sequence ID" value="NZ_GG770226.1"/>
</dbReference>
<dbReference type="PANTHER" id="PTHR42894:SF1">
    <property type="entry name" value="N-(5'-PHOSPHORIBOSYL)ANTHRANILATE ISOMERASE"/>
    <property type="match status" value="1"/>
</dbReference>
<dbReference type="AlphaFoldDB" id="W1MXH6"/>
<dbReference type="GO" id="GO:0000162">
    <property type="term" value="P:L-tryptophan biosynthetic process"/>
    <property type="evidence" value="ECO:0007669"/>
    <property type="project" value="UniProtKB-UniRule"/>
</dbReference>
<dbReference type="eggNOG" id="COG0135">
    <property type="taxonomic scope" value="Bacteria"/>
</dbReference>
<evidence type="ECO:0000256" key="7">
    <source>
        <dbReference type="ARBA" id="ARBA00023141"/>
    </source>
</evidence>
<dbReference type="Pfam" id="PF00697">
    <property type="entry name" value="PRAI"/>
    <property type="match status" value="1"/>
</dbReference>
<evidence type="ECO:0000256" key="5">
    <source>
        <dbReference type="ARBA" id="ARBA00022605"/>
    </source>
</evidence>
<dbReference type="HAMAP" id="MF_00135">
    <property type="entry name" value="PRAI"/>
    <property type="match status" value="1"/>
</dbReference>
<keyword evidence="6 9" id="KW-0822">Tryptophan biosynthesis</keyword>
<dbReference type="InterPro" id="IPR013785">
    <property type="entry name" value="Aldolase_TIM"/>
</dbReference>
<dbReference type="EC" id="5.3.1.24" evidence="3 9"/>
<dbReference type="Gene3D" id="3.20.20.70">
    <property type="entry name" value="Aldolase class I"/>
    <property type="match status" value="1"/>
</dbReference>
<comment type="pathway">
    <text evidence="2 9">Amino-acid biosynthesis; L-tryptophan biosynthesis; L-tryptophan from chorismate: step 3/5.</text>
</comment>
<evidence type="ECO:0000256" key="4">
    <source>
        <dbReference type="ARBA" id="ARBA00022272"/>
    </source>
</evidence>
<feature type="domain" description="N-(5'phosphoribosyl) anthranilate isomerase (PRAI)" evidence="10">
    <location>
        <begin position="12"/>
        <end position="197"/>
    </location>
</feature>
<comment type="similarity">
    <text evidence="9">Belongs to the TrpF family.</text>
</comment>
<dbReference type="UniPathway" id="UPA00035">
    <property type="reaction ID" value="UER00042"/>
</dbReference>
<dbReference type="InterPro" id="IPR011060">
    <property type="entry name" value="RibuloseP-bd_barrel"/>
</dbReference>
<keyword evidence="8 9" id="KW-0413">Isomerase</keyword>
<gene>
    <name evidence="9" type="primary">trpF</name>
    <name evidence="11" type="ORF">HMPREF9020_01552</name>
</gene>
<evidence type="ECO:0000256" key="1">
    <source>
        <dbReference type="ARBA" id="ARBA00001164"/>
    </source>
</evidence>